<sequence length="254" mass="29084">MVSTVPNILKSSSTFVQIFLDVYKIERERERERDEFNRVVFSGIFDEPHPRISFHHPAVLGCFNSVISFGDSLTDTGNLYDSSPNRSLHYFQPPYGETYFHHPTGRCSDGRLIIDFIAQFLGLPFVPPFLQNLNSNQSVQNFEAGVNFAVIGATGLDASFLATMEIHSPSTNNFLRIQLEWFKQMLPSLCNTSLGNDITTEKRSHLRQIFSKEKIPFPRAKHPPSSIMQQYAYYFQHPKCPWIRVLSPSEIANF</sequence>
<evidence type="ECO:0000313" key="4">
    <source>
        <dbReference type="Proteomes" id="UP000006882"/>
    </source>
</evidence>
<dbReference type="InterPro" id="IPR036514">
    <property type="entry name" value="SGNH_hydro_sf"/>
</dbReference>
<dbReference type="Pfam" id="PF00657">
    <property type="entry name" value="Lipase_GDSL"/>
    <property type="match status" value="1"/>
</dbReference>
<dbReference type="STRING" id="3760.A0A251PGE5"/>
<keyword evidence="4" id="KW-1185">Reference proteome</keyword>
<protein>
    <recommendedName>
        <fullName evidence="5">GDSL esterase/lipase</fullName>
    </recommendedName>
</protein>
<dbReference type="Proteomes" id="UP000006882">
    <property type="component" value="Chromosome G4"/>
</dbReference>
<name>A0A251PGE5_PRUPE</name>
<dbReference type="eggNOG" id="ENOG502QSMM">
    <property type="taxonomic scope" value="Eukaryota"/>
</dbReference>
<dbReference type="AlphaFoldDB" id="A0A251PGE5"/>
<proteinExistence type="inferred from homology"/>
<dbReference type="EMBL" id="CM007654">
    <property type="protein sequence ID" value="ONI10636.1"/>
    <property type="molecule type" value="Genomic_DNA"/>
</dbReference>
<gene>
    <name evidence="3" type="ORF">PRUPE_4G058800</name>
</gene>
<evidence type="ECO:0008006" key="5">
    <source>
        <dbReference type="Google" id="ProtNLM"/>
    </source>
</evidence>
<accession>A0A251PGE5</accession>
<dbReference type="InterPro" id="IPR001087">
    <property type="entry name" value="GDSL"/>
</dbReference>
<keyword evidence="2" id="KW-0325">Glycoprotein</keyword>
<comment type="similarity">
    <text evidence="1">Belongs to the 'GDSL' lipolytic enzyme family.</text>
</comment>
<reference evidence="3 4" key="1">
    <citation type="journal article" date="2013" name="Nat. Genet.">
        <title>The high-quality draft genome of peach (Prunus persica) identifies unique patterns of genetic diversity, domestication and genome evolution.</title>
        <authorList>
            <consortium name="International Peach Genome Initiative"/>
            <person name="Verde I."/>
            <person name="Abbott A.G."/>
            <person name="Scalabrin S."/>
            <person name="Jung S."/>
            <person name="Shu S."/>
            <person name="Marroni F."/>
            <person name="Zhebentyayeva T."/>
            <person name="Dettori M.T."/>
            <person name="Grimwood J."/>
            <person name="Cattonaro F."/>
            <person name="Zuccolo A."/>
            <person name="Rossini L."/>
            <person name="Jenkins J."/>
            <person name="Vendramin E."/>
            <person name="Meisel L.A."/>
            <person name="Decroocq V."/>
            <person name="Sosinski B."/>
            <person name="Prochnik S."/>
            <person name="Mitros T."/>
            <person name="Policriti A."/>
            <person name="Cipriani G."/>
            <person name="Dondini L."/>
            <person name="Ficklin S."/>
            <person name="Goodstein D.M."/>
            <person name="Xuan P."/>
            <person name="Del Fabbro C."/>
            <person name="Aramini V."/>
            <person name="Copetti D."/>
            <person name="Gonzalez S."/>
            <person name="Horner D.S."/>
            <person name="Falchi R."/>
            <person name="Lucas S."/>
            <person name="Mica E."/>
            <person name="Maldonado J."/>
            <person name="Lazzari B."/>
            <person name="Bielenberg D."/>
            <person name="Pirona R."/>
            <person name="Miculan M."/>
            <person name="Barakat A."/>
            <person name="Testolin R."/>
            <person name="Stella A."/>
            <person name="Tartarini S."/>
            <person name="Tonutti P."/>
            <person name="Arus P."/>
            <person name="Orellana A."/>
            <person name="Wells C."/>
            <person name="Main D."/>
            <person name="Vizzotto G."/>
            <person name="Silva H."/>
            <person name="Salamini F."/>
            <person name="Schmutz J."/>
            <person name="Morgante M."/>
            <person name="Rokhsar D.S."/>
        </authorList>
    </citation>
    <scope>NUCLEOTIDE SEQUENCE [LARGE SCALE GENOMIC DNA]</scope>
    <source>
        <strain evidence="4">cv. Nemared</strain>
    </source>
</reference>
<evidence type="ECO:0000313" key="3">
    <source>
        <dbReference type="EMBL" id="ONI10636.1"/>
    </source>
</evidence>
<organism evidence="3 4">
    <name type="scientific">Prunus persica</name>
    <name type="common">Peach</name>
    <name type="synonym">Amygdalus persica</name>
    <dbReference type="NCBI Taxonomy" id="3760"/>
    <lineage>
        <taxon>Eukaryota</taxon>
        <taxon>Viridiplantae</taxon>
        <taxon>Streptophyta</taxon>
        <taxon>Embryophyta</taxon>
        <taxon>Tracheophyta</taxon>
        <taxon>Spermatophyta</taxon>
        <taxon>Magnoliopsida</taxon>
        <taxon>eudicotyledons</taxon>
        <taxon>Gunneridae</taxon>
        <taxon>Pentapetalae</taxon>
        <taxon>rosids</taxon>
        <taxon>fabids</taxon>
        <taxon>Rosales</taxon>
        <taxon>Rosaceae</taxon>
        <taxon>Amygdaloideae</taxon>
        <taxon>Amygdaleae</taxon>
        <taxon>Prunus</taxon>
    </lineage>
</organism>
<dbReference type="GO" id="GO:0016788">
    <property type="term" value="F:hydrolase activity, acting on ester bonds"/>
    <property type="evidence" value="ECO:0007669"/>
    <property type="project" value="InterPro"/>
</dbReference>
<dbReference type="Gene3D" id="3.40.50.1110">
    <property type="entry name" value="SGNH hydrolase"/>
    <property type="match status" value="1"/>
</dbReference>
<dbReference type="PANTHER" id="PTHR22835">
    <property type="entry name" value="ZINC FINGER FYVE DOMAIN CONTAINING PROTEIN"/>
    <property type="match status" value="1"/>
</dbReference>
<dbReference type="PANTHER" id="PTHR22835:SF683">
    <property type="entry name" value="OS05G0506800 PROTEIN"/>
    <property type="match status" value="1"/>
</dbReference>
<evidence type="ECO:0000256" key="2">
    <source>
        <dbReference type="ARBA" id="ARBA00023180"/>
    </source>
</evidence>
<evidence type="ECO:0000256" key="1">
    <source>
        <dbReference type="ARBA" id="ARBA00008668"/>
    </source>
</evidence>
<dbReference type="Gramene" id="ONI10636">
    <property type="protein sequence ID" value="ONI10636"/>
    <property type="gene ID" value="PRUPE_4G058800"/>
</dbReference>